<dbReference type="SUPFAM" id="SSF52402">
    <property type="entry name" value="Adenine nucleotide alpha hydrolases-like"/>
    <property type="match status" value="1"/>
</dbReference>
<protein>
    <submittedName>
        <fullName evidence="2">3'-phosphoadenosine 5'-phosphosulfate sulfotransferase (PAPS reductase)/FAD synthetase</fullName>
    </submittedName>
</protein>
<evidence type="ECO:0000259" key="1">
    <source>
        <dbReference type="Pfam" id="PF01507"/>
    </source>
</evidence>
<evidence type="ECO:0000313" key="2">
    <source>
        <dbReference type="EMBL" id="MDQ0153550.1"/>
    </source>
</evidence>
<feature type="domain" description="Phosphoadenosine phosphosulphate reductase" evidence="1">
    <location>
        <begin position="32"/>
        <end position="99"/>
    </location>
</feature>
<dbReference type="Gene3D" id="3.40.50.620">
    <property type="entry name" value="HUPs"/>
    <property type="match status" value="1"/>
</dbReference>
<keyword evidence="3" id="KW-1185">Reference proteome</keyword>
<proteinExistence type="predicted"/>
<accession>A0AAE4ALU9</accession>
<evidence type="ECO:0000313" key="3">
    <source>
        <dbReference type="Proteomes" id="UP001241537"/>
    </source>
</evidence>
<sequence>MTAQMASESRLRTAQWLKNGCNGFHMTSPISNPMSFWTEQDVLLYIKEHNLPICSVYGEIIEVEGKSAPVKDADMMELFDLDKPFLKTTGCDRTGCMFCGYGCHLEKPGEGRFLRMKETHPKQYDYIMRSTDKGGLNYKEVIDWINENGGFHIEY</sequence>
<dbReference type="AlphaFoldDB" id="A0AAE4ALU9"/>
<dbReference type="InterPro" id="IPR014729">
    <property type="entry name" value="Rossmann-like_a/b/a_fold"/>
</dbReference>
<gene>
    <name evidence="2" type="ORF">J2S20_002271</name>
</gene>
<comment type="caution">
    <text evidence="2">The sequence shown here is derived from an EMBL/GenBank/DDBJ whole genome shotgun (WGS) entry which is preliminary data.</text>
</comment>
<organism evidence="2 3">
    <name type="scientific">Moryella indoligenes</name>
    <dbReference type="NCBI Taxonomy" id="371674"/>
    <lineage>
        <taxon>Bacteria</taxon>
        <taxon>Bacillati</taxon>
        <taxon>Bacillota</taxon>
        <taxon>Clostridia</taxon>
        <taxon>Lachnospirales</taxon>
        <taxon>Lachnospiraceae</taxon>
        <taxon>Moryella</taxon>
    </lineage>
</organism>
<dbReference type="GO" id="GO:0003824">
    <property type="term" value="F:catalytic activity"/>
    <property type="evidence" value="ECO:0007669"/>
    <property type="project" value="InterPro"/>
</dbReference>
<dbReference type="EMBL" id="JAUSTO010000023">
    <property type="protein sequence ID" value="MDQ0153550.1"/>
    <property type="molecule type" value="Genomic_DNA"/>
</dbReference>
<dbReference type="InterPro" id="IPR002500">
    <property type="entry name" value="PAPS_reduct_dom"/>
</dbReference>
<reference evidence="2" key="1">
    <citation type="submission" date="2023-07" db="EMBL/GenBank/DDBJ databases">
        <title>Genomic Encyclopedia of Type Strains, Phase IV (KMG-IV): sequencing the most valuable type-strain genomes for metagenomic binning, comparative biology and taxonomic classification.</title>
        <authorList>
            <person name="Goeker M."/>
        </authorList>
    </citation>
    <scope>NUCLEOTIDE SEQUENCE</scope>
    <source>
        <strain evidence="2">DSM 19659</strain>
    </source>
</reference>
<dbReference type="Proteomes" id="UP001241537">
    <property type="component" value="Unassembled WGS sequence"/>
</dbReference>
<dbReference type="Pfam" id="PF01507">
    <property type="entry name" value="PAPS_reduct"/>
    <property type="match status" value="1"/>
</dbReference>
<name>A0AAE4ALU9_9FIRM</name>